<dbReference type="InterPro" id="IPR043138">
    <property type="entry name" value="GGT_lsub"/>
</dbReference>
<dbReference type="Pfam" id="PF01019">
    <property type="entry name" value="G_glu_transpept"/>
    <property type="match status" value="1"/>
</dbReference>
<protein>
    <submittedName>
        <fullName evidence="1">Gamma-glutamyltranspeptidase</fullName>
    </submittedName>
</protein>
<evidence type="ECO:0000313" key="1">
    <source>
        <dbReference type="EMBL" id="ODV70054.1"/>
    </source>
</evidence>
<name>A0A1E4RRX9_9ASCO</name>
<dbReference type="Gene3D" id="3.60.20.40">
    <property type="match status" value="1"/>
</dbReference>
<proteinExistence type="predicted"/>
<reference evidence="2" key="1">
    <citation type="submission" date="2016-05" db="EMBL/GenBank/DDBJ databases">
        <title>Comparative genomics of biotechnologically important yeasts.</title>
        <authorList>
            <consortium name="DOE Joint Genome Institute"/>
            <person name="Riley R."/>
            <person name="Haridas S."/>
            <person name="Wolfe K.H."/>
            <person name="Lopes M.R."/>
            <person name="Hittinger C.T."/>
            <person name="Goker M."/>
            <person name="Salamov A."/>
            <person name="Wisecaver J."/>
            <person name="Long T.M."/>
            <person name="Aerts A.L."/>
            <person name="Barry K."/>
            <person name="Choi C."/>
            <person name="Clum A."/>
            <person name="Coughlan A.Y."/>
            <person name="Deshpande S."/>
            <person name="Douglass A.P."/>
            <person name="Hanson S.J."/>
            <person name="Klenk H.-P."/>
            <person name="Labutti K."/>
            <person name="Lapidus A."/>
            <person name="Lindquist E."/>
            <person name="Lipzen A."/>
            <person name="Meier-Kolthoff J.P."/>
            <person name="Ohm R.A."/>
            <person name="Otillar R.P."/>
            <person name="Pangilinan J."/>
            <person name="Peng Y."/>
            <person name="Rokas A."/>
            <person name="Rosa C.A."/>
            <person name="Scheuner C."/>
            <person name="Sibirny A.A."/>
            <person name="Slot J.C."/>
            <person name="Stielow J.B."/>
            <person name="Sun H."/>
            <person name="Kurtzman C.P."/>
            <person name="Blackwell M."/>
            <person name="Grigoriev I.V."/>
            <person name="Jeffries T.W."/>
        </authorList>
    </citation>
    <scope>NUCLEOTIDE SEQUENCE [LARGE SCALE GENOMIC DNA]</scope>
    <source>
        <strain evidence="2">NRRL Y-1933</strain>
    </source>
</reference>
<dbReference type="InterPro" id="IPR043137">
    <property type="entry name" value="GGT_ssub_C"/>
</dbReference>
<keyword evidence="2" id="KW-1185">Reference proteome</keyword>
<dbReference type="PANTHER" id="PTHR43881:SF1">
    <property type="entry name" value="GAMMA-GLUTAMYLTRANSPEPTIDASE (AFU_ORTHOLOGUE AFUA_4G13580)"/>
    <property type="match status" value="1"/>
</dbReference>
<gene>
    <name evidence="1" type="ORF">HYPBUDRAFT_151545</name>
</gene>
<dbReference type="STRING" id="984485.A0A1E4RRX9"/>
<dbReference type="PANTHER" id="PTHR43881">
    <property type="entry name" value="GAMMA-GLUTAMYLTRANSPEPTIDASE (AFU_ORTHOLOGUE AFUA_4G13580)"/>
    <property type="match status" value="1"/>
</dbReference>
<dbReference type="RefSeq" id="XP_020079121.1">
    <property type="nucleotide sequence ID" value="XM_020220550.1"/>
</dbReference>
<dbReference type="AlphaFoldDB" id="A0A1E4RRX9"/>
<dbReference type="SUPFAM" id="SSF56235">
    <property type="entry name" value="N-terminal nucleophile aminohydrolases (Ntn hydrolases)"/>
    <property type="match status" value="1"/>
</dbReference>
<organism evidence="1 2">
    <name type="scientific">Hyphopichia burtonii NRRL Y-1933</name>
    <dbReference type="NCBI Taxonomy" id="984485"/>
    <lineage>
        <taxon>Eukaryota</taxon>
        <taxon>Fungi</taxon>
        <taxon>Dikarya</taxon>
        <taxon>Ascomycota</taxon>
        <taxon>Saccharomycotina</taxon>
        <taxon>Pichiomycetes</taxon>
        <taxon>Debaryomycetaceae</taxon>
        <taxon>Hyphopichia</taxon>
    </lineage>
</organism>
<dbReference type="OrthoDB" id="2015213at2759"/>
<dbReference type="PRINTS" id="PR01210">
    <property type="entry name" value="GGTRANSPTASE"/>
</dbReference>
<dbReference type="InterPro" id="IPR052896">
    <property type="entry name" value="GGT-like_enzyme"/>
</dbReference>
<dbReference type="Gene3D" id="1.10.246.130">
    <property type="match status" value="1"/>
</dbReference>
<dbReference type="InterPro" id="IPR029055">
    <property type="entry name" value="Ntn_hydrolases_N"/>
</dbReference>
<evidence type="ECO:0000313" key="2">
    <source>
        <dbReference type="Proteomes" id="UP000095085"/>
    </source>
</evidence>
<dbReference type="Proteomes" id="UP000095085">
    <property type="component" value="Unassembled WGS sequence"/>
</dbReference>
<dbReference type="EMBL" id="KV454538">
    <property type="protein sequence ID" value="ODV70054.1"/>
    <property type="molecule type" value="Genomic_DNA"/>
</dbReference>
<accession>A0A1E4RRX9</accession>
<sequence>MSDNFLKFNSRRSTVYSTRGIVASSQPLASAAGIKILSLGGNALEASIAVSAALCVVEPTSTGIGGDCFVLFQLKESKKVEGINGCGRAAGKLTIQDVFDLENNGNPLKRIPNQSVLSITVPGAIAAWQDSFEKWGSGKVSFEQILQPAIDLANDGFGVHEIASDLWNKCEKKLISQNPKVDPLQNPLLLNGKAPKEGDFIDNKPLADALRLIAKNGKKAFYEGPIADAIIKTTDAKHHKLTKEDLIKHESTFVDPISIEFGDYKVWEIPPNGQGLVVLIALGIIRELNNLGKINLSTLKHNSSEYLHLLIETLKIAFKDADEIIGDPKFDDVPVKEILSSDNLQRRAKLFNPDKALDLATVESPLPGHHHRSNTVYISVTDSEGNACSFINSVYYGFGSGILVDDFGFCLTNRGANFNLTSGLNNCLEGGKRPYHTIIPGFITNLENDFFASYGNMGGFIQPVGHVIHFLNLTLFQLNPQQSIDSPRFSLRPSELGIDTGRGGGGPASTEVTVVQLEDGIPEDVIQDLQKLGHSTEVISGYERSTFGRAQIIKNESKSGKLLHSGGSDLRGDGAAVPFL</sequence>
<dbReference type="GeneID" id="30995100"/>